<dbReference type="AlphaFoldDB" id="A0A4C1W4M5"/>
<gene>
    <name evidence="2" type="ORF">EVAR_33229_1</name>
</gene>
<dbReference type="EMBL" id="BGZK01000464">
    <property type="protein sequence ID" value="GBP45124.1"/>
    <property type="molecule type" value="Genomic_DNA"/>
</dbReference>
<organism evidence="2 3">
    <name type="scientific">Eumeta variegata</name>
    <name type="common">Bagworm moth</name>
    <name type="synonym">Eumeta japonica</name>
    <dbReference type="NCBI Taxonomy" id="151549"/>
    <lineage>
        <taxon>Eukaryota</taxon>
        <taxon>Metazoa</taxon>
        <taxon>Ecdysozoa</taxon>
        <taxon>Arthropoda</taxon>
        <taxon>Hexapoda</taxon>
        <taxon>Insecta</taxon>
        <taxon>Pterygota</taxon>
        <taxon>Neoptera</taxon>
        <taxon>Endopterygota</taxon>
        <taxon>Lepidoptera</taxon>
        <taxon>Glossata</taxon>
        <taxon>Ditrysia</taxon>
        <taxon>Tineoidea</taxon>
        <taxon>Psychidae</taxon>
        <taxon>Oiketicinae</taxon>
        <taxon>Eumeta</taxon>
    </lineage>
</organism>
<sequence length="184" mass="21454">MQFSKFTRSDRSTYPIVDFMNRYLIGVHKFEPNERVLLRARARCTRVGARRQFRGDHLCVPRIEDIIRRHVTGELIESCLSPPATPSPRAPSRRYRCVLILSLHGTKGERGREDYGRRQGEGAKAEERVRQRCTKEEGPKSPPNAALTLLQRMRSLADRPPAYRKWRGRYSTKISQQHFAVHRE</sequence>
<dbReference type="Proteomes" id="UP000299102">
    <property type="component" value="Unassembled WGS sequence"/>
</dbReference>
<evidence type="ECO:0000256" key="1">
    <source>
        <dbReference type="SAM" id="MobiDB-lite"/>
    </source>
</evidence>
<name>A0A4C1W4M5_EUMVA</name>
<comment type="caution">
    <text evidence="2">The sequence shown here is derived from an EMBL/GenBank/DDBJ whole genome shotgun (WGS) entry which is preliminary data.</text>
</comment>
<keyword evidence="3" id="KW-1185">Reference proteome</keyword>
<evidence type="ECO:0000313" key="3">
    <source>
        <dbReference type="Proteomes" id="UP000299102"/>
    </source>
</evidence>
<accession>A0A4C1W4M5</accession>
<proteinExistence type="predicted"/>
<feature type="region of interest" description="Disordered" evidence="1">
    <location>
        <begin position="108"/>
        <end position="146"/>
    </location>
</feature>
<evidence type="ECO:0000313" key="2">
    <source>
        <dbReference type="EMBL" id="GBP45124.1"/>
    </source>
</evidence>
<reference evidence="2 3" key="1">
    <citation type="journal article" date="2019" name="Commun. Biol.">
        <title>The bagworm genome reveals a unique fibroin gene that provides high tensile strength.</title>
        <authorList>
            <person name="Kono N."/>
            <person name="Nakamura H."/>
            <person name="Ohtoshi R."/>
            <person name="Tomita M."/>
            <person name="Numata K."/>
            <person name="Arakawa K."/>
        </authorList>
    </citation>
    <scope>NUCLEOTIDE SEQUENCE [LARGE SCALE GENOMIC DNA]</scope>
</reference>
<protein>
    <submittedName>
        <fullName evidence="2">Uncharacterized protein</fullName>
    </submittedName>
</protein>
<feature type="compositionally biased region" description="Basic and acidic residues" evidence="1">
    <location>
        <begin position="108"/>
        <end position="139"/>
    </location>
</feature>